<dbReference type="Pfam" id="PF00512">
    <property type="entry name" value="HisKA"/>
    <property type="match status" value="1"/>
</dbReference>
<dbReference type="SMART" id="SM00388">
    <property type="entry name" value="HisKA"/>
    <property type="match status" value="1"/>
</dbReference>
<dbReference type="eggNOG" id="COG2202">
    <property type="taxonomic scope" value="Bacteria"/>
</dbReference>
<feature type="transmembrane region" description="Helical" evidence="21">
    <location>
        <begin position="88"/>
        <end position="108"/>
    </location>
</feature>
<evidence type="ECO:0000256" key="11">
    <source>
        <dbReference type="ARBA" id="ARBA00022989"/>
    </source>
</evidence>
<comment type="subunit">
    <text evidence="16">At low DSF concentrations, interacts with RpfF.</text>
</comment>
<dbReference type="PROSITE" id="PS50110">
    <property type="entry name" value="RESPONSE_REGULATORY"/>
    <property type="match status" value="1"/>
</dbReference>
<dbReference type="eggNOG" id="COG2205">
    <property type="taxonomic scope" value="Bacteria"/>
</dbReference>
<dbReference type="InterPro" id="IPR000014">
    <property type="entry name" value="PAS"/>
</dbReference>
<dbReference type="SMART" id="SM00448">
    <property type="entry name" value="REC"/>
    <property type="match status" value="1"/>
</dbReference>
<keyword evidence="8" id="KW-0547">Nucleotide-binding</keyword>
<evidence type="ECO:0000256" key="5">
    <source>
        <dbReference type="ARBA" id="ARBA00022679"/>
    </source>
</evidence>
<evidence type="ECO:0000256" key="20">
    <source>
        <dbReference type="SAM" id="MobiDB-lite"/>
    </source>
</evidence>
<dbReference type="EMBL" id="CP004885">
    <property type="protein sequence ID" value="AGX86962.1"/>
    <property type="molecule type" value="Genomic_DNA"/>
</dbReference>
<dbReference type="InterPro" id="IPR003661">
    <property type="entry name" value="HisK_dim/P_dom"/>
</dbReference>
<dbReference type="PROSITE" id="PS50109">
    <property type="entry name" value="HIS_KIN"/>
    <property type="match status" value="1"/>
</dbReference>
<keyword evidence="11 21" id="KW-1133">Transmembrane helix</keyword>
<evidence type="ECO:0000256" key="17">
    <source>
        <dbReference type="ARBA" id="ARBA00068150"/>
    </source>
</evidence>
<dbReference type="SMART" id="SM00091">
    <property type="entry name" value="PAS"/>
    <property type="match status" value="3"/>
</dbReference>
<evidence type="ECO:0000313" key="28">
    <source>
        <dbReference type="Proteomes" id="UP000017184"/>
    </source>
</evidence>
<dbReference type="OrthoDB" id="5519028at2"/>
<protein>
    <recommendedName>
        <fullName evidence="17">Sensory/regulatory protein RpfC</fullName>
        <ecNumber evidence="3">2.7.13.3</ecNumber>
    </recommendedName>
    <alternativeName>
        <fullName evidence="18">Virulence sensor protein BvgS</fullName>
    </alternativeName>
</protein>
<feature type="domain" description="PAC" evidence="25">
    <location>
        <begin position="622"/>
        <end position="676"/>
    </location>
</feature>
<feature type="domain" description="CHASE" evidence="26">
    <location>
        <begin position="153"/>
        <end position="331"/>
    </location>
</feature>
<dbReference type="SUPFAM" id="SSF52172">
    <property type="entry name" value="CheY-like"/>
    <property type="match status" value="1"/>
</dbReference>
<evidence type="ECO:0000256" key="19">
    <source>
        <dbReference type="PROSITE-ProRule" id="PRU00169"/>
    </source>
</evidence>
<dbReference type="PROSITE" id="PS50113">
    <property type="entry name" value="PAC"/>
    <property type="match status" value="2"/>
</dbReference>
<feature type="region of interest" description="Disordered" evidence="20">
    <location>
        <begin position="1"/>
        <end position="24"/>
    </location>
</feature>
<dbReference type="InterPro" id="IPR001610">
    <property type="entry name" value="PAC"/>
</dbReference>
<dbReference type="InterPro" id="IPR035965">
    <property type="entry name" value="PAS-like_dom_sf"/>
</dbReference>
<evidence type="ECO:0000256" key="7">
    <source>
        <dbReference type="ARBA" id="ARBA00022729"/>
    </source>
</evidence>
<evidence type="ECO:0000259" key="22">
    <source>
        <dbReference type="PROSITE" id="PS50109"/>
    </source>
</evidence>
<evidence type="ECO:0000256" key="13">
    <source>
        <dbReference type="ARBA" id="ARBA00023026"/>
    </source>
</evidence>
<dbReference type="Pfam" id="PF13188">
    <property type="entry name" value="PAS_8"/>
    <property type="match status" value="1"/>
</dbReference>
<accession>U5N6G5</accession>
<keyword evidence="12" id="KW-0902">Two-component regulatory system</keyword>
<evidence type="ECO:0000259" key="25">
    <source>
        <dbReference type="PROSITE" id="PS50113"/>
    </source>
</evidence>
<organism evidence="27 28">
    <name type="scientific">Candidatus Symbiobacter mobilis CR</name>
    <dbReference type="NCBI Taxonomy" id="946483"/>
    <lineage>
        <taxon>Bacteria</taxon>
        <taxon>Pseudomonadati</taxon>
        <taxon>Pseudomonadota</taxon>
        <taxon>Betaproteobacteria</taxon>
        <taxon>Burkholderiales</taxon>
        <taxon>Comamonadaceae</taxon>
    </lineage>
</organism>
<comment type="subcellular location">
    <subcellularLocation>
        <location evidence="2">Membrane</location>
    </subcellularLocation>
</comment>
<dbReference type="InterPro" id="IPR000700">
    <property type="entry name" value="PAS-assoc_C"/>
</dbReference>
<dbReference type="SMART" id="SM01079">
    <property type="entry name" value="CHASE"/>
    <property type="match status" value="1"/>
</dbReference>
<feature type="domain" description="Response regulatory" evidence="23">
    <location>
        <begin position="1196"/>
        <end position="1314"/>
    </location>
</feature>
<dbReference type="InterPro" id="IPR036097">
    <property type="entry name" value="HisK_dim/P_sf"/>
</dbReference>
<dbReference type="Pfam" id="PF00072">
    <property type="entry name" value="Response_reg"/>
    <property type="match status" value="1"/>
</dbReference>
<evidence type="ECO:0000256" key="1">
    <source>
        <dbReference type="ARBA" id="ARBA00000085"/>
    </source>
</evidence>
<evidence type="ECO:0000259" key="26">
    <source>
        <dbReference type="PROSITE" id="PS50839"/>
    </source>
</evidence>
<gene>
    <name evidence="27" type="ORF">Cenrod_0858</name>
</gene>
<dbReference type="GO" id="GO:0016020">
    <property type="term" value="C:membrane"/>
    <property type="evidence" value="ECO:0007669"/>
    <property type="project" value="UniProtKB-SubCell"/>
</dbReference>
<dbReference type="Pfam" id="PF12860">
    <property type="entry name" value="PAS_7"/>
    <property type="match status" value="1"/>
</dbReference>
<keyword evidence="9 27" id="KW-0418">Kinase</keyword>
<dbReference type="KEGG" id="cbx:Cenrod_0858"/>
<name>U5N6G5_9BURK</name>
<feature type="modified residue" description="4-aspartylphosphate" evidence="19">
    <location>
        <position position="1247"/>
    </location>
</feature>
<dbReference type="InterPro" id="IPR003594">
    <property type="entry name" value="HATPase_dom"/>
</dbReference>
<dbReference type="Gene3D" id="3.30.565.10">
    <property type="entry name" value="Histidine kinase-like ATPase, C-terminal domain"/>
    <property type="match status" value="1"/>
</dbReference>
<comment type="catalytic activity">
    <reaction evidence="1">
        <text>ATP + protein L-histidine = ADP + protein N-phospho-L-histidine.</text>
        <dbReference type="EC" id="2.7.13.3"/>
    </reaction>
</comment>
<dbReference type="Gene3D" id="1.10.287.130">
    <property type="match status" value="1"/>
</dbReference>
<dbReference type="CDD" id="cd17546">
    <property type="entry name" value="REC_hyHK_CKI1_RcsC-like"/>
    <property type="match status" value="1"/>
</dbReference>
<evidence type="ECO:0000256" key="10">
    <source>
        <dbReference type="ARBA" id="ARBA00022840"/>
    </source>
</evidence>
<dbReference type="PROSITE" id="PS50112">
    <property type="entry name" value="PAS"/>
    <property type="match status" value="2"/>
</dbReference>
<dbReference type="Pfam" id="PF02518">
    <property type="entry name" value="HATPase_c"/>
    <property type="match status" value="1"/>
</dbReference>
<dbReference type="InterPro" id="IPR006189">
    <property type="entry name" value="CHASE_dom"/>
</dbReference>
<dbReference type="CDD" id="cd16922">
    <property type="entry name" value="HATPase_EvgS-ArcB-TorS-like"/>
    <property type="match status" value="1"/>
</dbReference>
<evidence type="ECO:0000256" key="8">
    <source>
        <dbReference type="ARBA" id="ARBA00022741"/>
    </source>
</evidence>
<evidence type="ECO:0000259" key="24">
    <source>
        <dbReference type="PROSITE" id="PS50112"/>
    </source>
</evidence>
<evidence type="ECO:0000259" key="23">
    <source>
        <dbReference type="PROSITE" id="PS50110"/>
    </source>
</evidence>
<keyword evidence="5" id="KW-0808">Transferase</keyword>
<dbReference type="GO" id="GO:0000155">
    <property type="term" value="F:phosphorelay sensor kinase activity"/>
    <property type="evidence" value="ECO:0007669"/>
    <property type="project" value="InterPro"/>
</dbReference>
<keyword evidence="4 19" id="KW-0597">Phosphoprotein</keyword>
<keyword evidence="13" id="KW-0843">Virulence</keyword>
<evidence type="ECO:0000256" key="16">
    <source>
        <dbReference type="ARBA" id="ARBA00064003"/>
    </source>
</evidence>
<keyword evidence="10" id="KW-0067">ATP-binding</keyword>
<feature type="domain" description="PAS" evidence="24">
    <location>
        <begin position="423"/>
        <end position="469"/>
    </location>
</feature>
<dbReference type="PANTHER" id="PTHR45339:SF1">
    <property type="entry name" value="HYBRID SIGNAL TRANSDUCTION HISTIDINE KINASE J"/>
    <property type="match status" value="1"/>
</dbReference>
<feature type="domain" description="PAC" evidence="25">
    <location>
        <begin position="494"/>
        <end position="548"/>
    </location>
</feature>
<dbReference type="FunFam" id="1.10.287.130:FF:000002">
    <property type="entry name" value="Two-component osmosensing histidine kinase"/>
    <property type="match status" value="1"/>
</dbReference>
<keyword evidence="7" id="KW-0732">Signal</keyword>
<dbReference type="CDD" id="cd00082">
    <property type="entry name" value="HisKA"/>
    <property type="match status" value="1"/>
</dbReference>
<dbReference type="Gene3D" id="3.30.450.20">
    <property type="entry name" value="PAS domain"/>
    <property type="match status" value="3"/>
</dbReference>
<keyword evidence="6 21" id="KW-0812">Transmembrane</keyword>
<evidence type="ECO:0000256" key="6">
    <source>
        <dbReference type="ARBA" id="ARBA00022692"/>
    </source>
</evidence>
<dbReference type="InterPro" id="IPR036890">
    <property type="entry name" value="HATPase_C_sf"/>
</dbReference>
<dbReference type="Proteomes" id="UP000017184">
    <property type="component" value="Chromosome"/>
</dbReference>
<dbReference type="Gene3D" id="3.40.50.2300">
    <property type="match status" value="1"/>
</dbReference>
<dbReference type="SUPFAM" id="SSF55785">
    <property type="entry name" value="PYP-like sensor domain (PAS domain)"/>
    <property type="match status" value="3"/>
</dbReference>
<evidence type="ECO:0000256" key="18">
    <source>
        <dbReference type="ARBA" id="ARBA00070152"/>
    </source>
</evidence>
<dbReference type="InterPro" id="IPR001789">
    <property type="entry name" value="Sig_transdc_resp-reg_receiver"/>
</dbReference>
<dbReference type="SMART" id="SM00086">
    <property type="entry name" value="PAC"/>
    <property type="match status" value="2"/>
</dbReference>
<dbReference type="EC" id="2.7.13.3" evidence="3"/>
<dbReference type="GO" id="GO:0005524">
    <property type="term" value="F:ATP binding"/>
    <property type="evidence" value="ECO:0007669"/>
    <property type="project" value="UniProtKB-KW"/>
</dbReference>
<evidence type="ECO:0000256" key="12">
    <source>
        <dbReference type="ARBA" id="ARBA00023012"/>
    </source>
</evidence>
<dbReference type="Pfam" id="PF03924">
    <property type="entry name" value="CHASE"/>
    <property type="match status" value="1"/>
</dbReference>
<dbReference type="PRINTS" id="PR00344">
    <property type="entry name" value="BCTRLSENSOR"/>
</dbReference>
<comment type="function">
    <text evidence="15">Member of the two-component regulatory system BvgS/BvgA. Phosphorylates BvgA via a four-step phosphorelay in response to environmental signals.</text>
</comment>
<dbReference type="eggNOG" id="COG3614">
    <property type="taxonomic scope" value="Bacteria"/>
</dbReference>
<evidence type="ECO:0000256" key="9">
    <source>
        <dbReference type="ARBA" id="ARBA00022777"/>
    </source>
</evidence>
<dbReference type="PATRIC" id="fig|946483.4.peg.860"/>
<dbReference type="PANTHER" id="PTHR45339">
    <property type="entry name" value="HYBRID SIGNAL TRANSDUCTION HISTIDINE KINASE J"/>
    <property type="match status" value="1"/>
</dbReference>
<dbReference type="NCBIfam" id="TIGR00229">
    <property type="entry name" value="sensory_box"/>
    <property type="match status" value="2"/>
</dbReference>
<evidence type="ECO:0000313" key="27">
    <source>
        <dbReference type="EMBL" id="AGX86962.1"/>
    </source>
</evidence>
<evidence type="ECO:0000256" key="14">
    <source>
        <dbReference type="ARBA" id="ARBA00023136"/>
    </source>
</evidence>
<dbReference type="eggNOG" id="COG0784">
    <property type="taxonomic scope" value="Bacteria"/>
</dbReference>
<feature type="transmembrane region" description="Helical" evidence="21">
    <location>
        <begin position="384"/>
        <end position="405"/>
    </location>
</feature>
<dbReference type="Gene3D" id="3.30.450.350">
    <property type="entry name" value="CHASE domain"/>
    <property type="match status" value="1"/>
</dbReference>
<dbReference type="CDD" id="cd00130">
    <property type="entry name" value="PAS"/>
    <property type="match status" value="2"/>
</dbReference>
<feature type="domain" description="PAS" evidence="24">
    <location>
        <begin position="570"/>
        <end position="609"/>
    </location>
</feature>
<dbReference type="STRING" id="946483.Cenrod_0858"/>
<evidence type="ECO:0000256" key="15">
    <source>
        <dbReference type="ARBA" id="ARBA00058004"/>
    </source>
</evidence>
<feature type="domain" description="Histidine kinase" evidence="22">
    <location>
        <begin position="949"/>
        <end position="1170"/>
    </location>
</feature>
<evidence type="ECO:0000256" key="21">
    <source>
        <dbReference type="SAM" id="Phobius"/>
    </source>
</evidence>
<reference evidence="27 28" key="1">
    <citation type="journal article" date="2013" name="Genome Biol.">
        <title>Genomic analysis reveals key aspects of prokaryotic symbiosis in the phototrophic consortium "Chlorochromatium aggregatum".</title>
        <authorList>
            <person name="Liu Z."/>
            <person name="Muller J."/>
            <person name="Li T."/>
            <person name="Alvey R.M."/>
            <person name="Vogl K."/>
            <person name="Frigaard N.U."/>
            <person name="Rockwell N.C."/>
            <person name="Boyd E.S."/>
            <person name="Tomsho L.P."/>
            <person name="Schuster S.C."/>
            <person name="Henke P."/>
            <person name="Rohde M."/>
            <person name="Overmann J."/>
            <person name="Bryant D.A."/>
        </authorList>
    </citation>
    <scope>NUCLEOTIDE SEQUENCE [LARGE SCALE GENOMIC DNA]</scope>
    <source>
        <strain evidence="27">CR</strain>
    </source>
</reference>
<dbReference type="InterPro" id="IPR004358">
    <property type="entry name" value="Sig_transdc_His_kin-like_C"/>
</dbReference>
<dbReference type="Pfam" id="PF13426">
    <property type="entry name" value="PAS_9"/>
    <property type="match status" value="2"/>
</dbReference>
<dbReference type="SUPFAM" id="SSF47384">
    <property type="entry name" value="Homodimeric domain of signal transducing histidine kinase"/>
    <property type="match status" value="1"/>
</dbReference>
<keyword evidence="14 21" id="KW-0472">Membrane</keyword>
<dbReference type="PROSITE" id="PS50839">
    <property type="entry name" value="CHASE"/>
    <property type="match status" value="1"/>
</dbReference>
<dbReference type="FunFam" id="3.30.565.10:FF:000010">
    <property type="entry name" value="Sensor histidine kinase RcsC"/>
    <property type="match status" value="1"/>
</dbReference>
<evidence type="ECO:0000256" key="3">
    <source>
        <dbReference type="ARBA" id="ARBA00012438"/>
    </source>
</evidence>
<evidence type="ECO:0000256" key="2">
    <source>
        <dbReference type="ARBA" id="ARBA00004370"/>
    </source>
</evidence>
<dbReference type="SUPFAM" id="SSF55874">
    <property type="entry name" value="ATPase domain of HSP90 chaperone/DNA topoisomerase II/histidine kinase"/>
    <property type="match status" value="1"/>
</dbReference>
<sequence>MNNEEGQKWPPMRRLHGNSTEGAPSGLSGFKVESRLIHSKFFSLSPLSPLSPLPPLPTVAVGQCLRYLLPCVFVFWRTLSPLWPRIRIFGLALGIWLLGTSASVLTAISVEHRLMRTAEDQFHRIADSVRHEVILRLQRPLYLLSTTRTHVLHSPDFHRLQFAQYASAQDFVFLFAGIRGIGWIERVPRDALPQWLEQERADQAPDLQIHDLGITDDDPLYLIKYYEPNGRNTGGLGVDVGSEAHRRHAIESAIDRGTPTLTAPVHLLRDHFHSIGTVLYLPVYRSGAWTHSPATRRTALLGVLYAPLSLHELLSGVDLMTSEYLGLSLYDDAPAQGRPKLLFQNMTPAGQQFQSTLPIEIYGRSLSLIVTSSSSYTHAMANPLAWLIGLGGSFTSTLLALLLWLQVNKRRRAELLAQSMTQDLQRLALVAQNTSNAVIITDLKRRITWVNPGFERLSGYTAEEVVGRSPSLLQCRNTDPATIRQMREALNAGRGFQGELLNRRRDGKEYWLSMDIQPIHDSQGSVTGFLAVESDITERKQQQSRLESAMRENDALMSTLDLFGIVSTTDEHGCITSVNDAFCHISGYSREELIGHNHKILHSGIHPSSFWDDMWTCIRSGYPWRGEVCNRAKDLSLFWVDTFIASFIGDDGKPAKFVGIRIDITARKLAEQSLHWNQSLLRMMSESSPLGFLVVDGRTDKVLYSNRRFYEIWGISALSGDVDAGRMGFAALRATCQPMLSNDCVDCGPDNELLDPENRSTVEGELAFVGKRTVRWFSTQIRDEKDHYFGRFYLFEEITERRRSEALAQQYADLLAGSIDALDDAFALYDDQDTLVICNQRYRDVYPLCTDVIQPGHSFESVLRVGIERGQFQLDTPDAEQWLAERLALHRKSSSRFNQRLNDGRTLRIVERRMPNGYTVGFRVDITDLVAATEAAQEASRSKSQFLANMSHEIRTPMNAVLGMLTLLRKTELSPQQADYASKSESAAQSLLALINDILDLSKAEAGKMTLDPHPFHLAQLVSDLRVIVDAYIGNRPVQYEPDIDPALPAMLTGDSMRIKQVLVNLCGNAVKFTPKGRVTLSIRAVHHTPDAVHVQFSVQDEGIGIAPENQARIFSGFTQAESSTSRRYGGTGLGLAISQRLIALMGGKLELQSELGSGSQFHFTVPLQTVAFDAMPQPSTQTASDAPGSRLQGMRILVAEDNAVNRQIAQELLRGEGALVTLTEDGQEAVDAVLASETPFDVVLMDMQMPVMDGLTATRVLREYRDADTLPIVAMTANAMDSDRTACLEAGMNEHVGKPFHINGLVQMLRKVTGRAA</sequence>
<dbReference type="HOGENOM" id="CLU_260080_0_0_4"/>
<dbReference type="InterPro" id="IPR005467">
    <property type="entry name" value="His_kinase_dom"/>
</dbReference>
<keyword evidence="28" id="KW-1185">Reference proteome</keyword>
<dbReference type="InterPro" id="IPR042240">
    <property type="entry name" value="CHASE_sf"/>
</dbReference>
<dbReference type="SMART" id="SM00387">
    <property type="entry name" value="HATPase_c"/>
    <property type="match status" value="1"/>
</dbReference>
<proteinExistence type="predicted"/>
<evidence type="ECO:0000256" key="4">
    <source>
        <dbReference type="ARBA" id="ARBA00022553"/>
    </source>
</evidence>
<dbReference type="InterPro" id="IPR011006">
    <property type="entry name" value="CheY-like_superfamily"/>
</dbReference>